<organism evidence="2 3">
    <name type="scientific">Symbiodinium microadriaticum</name>
    <name type="common">Dinoflagellate</name>
    <name type="synonym">Zooxanthella microadriatica</name>
    <dbReference type="NCBI Taxonomy" id="2951"/>
    <lineage>
        <taxon>Eukaryota</taxon>
        <taxon>Sar</taxon>
        <taxon>Alveolata</taxon>
        <taxon>Dinophyceae</taxon>
        <taxon>Suessiales</taxon>
        <taxon>Symbiodiniaceae</taxon>
        <taxon>Symbiodinium</taxon>
    </lineage>
</organism>
<dbReference type="AlphaFoldDB" id="A0A1Q9DAN6"/>
<protein>
    <submittedName>
        <fullName evidence="2">Uncharacterized protein</fullName>
    </submittedName>
</protein>
<keyword evidence="1" id="KW-0732">Signal</keyword>
<name>A0A1Q9DAN6_SYMMI</name>
<reference evidence="2 3" key="1">
    <citation type="submission" date="2016-02" db="EMBL/GenBank/DDBJ databases">
        <title>Genome analysis of coral dinoflagellate symbionts highlights evolutionary adaptations to a symbiotic lifestyle.</title>
        <authorList>
            <person name="Aranda M."/>
            <person name="Li Y."/>
            <person name="Liew Y.J."/>
            <person name="Baumgarten S."/>
            <person name="Simakov O."/>
            <person name="Wilson M."/>
            <person name="Piel J."/>
            <person name="Ashoor H."/>
            <person name="Bougouffa S."/>
            <person name="Bajic V.B."/>
            <person name="Ryu T."/>
            <person name="Ravasi T."/>
            <person name="Bayer T."/>
            <person name="Micklem G."/>
            <person name="Kim H."/>
            <person name="Bhak J."/>
            <person name="Lajeunesse T.C."/>
            <person name="Voolstra C.R."/>
        </authorList>
    </citation>
    <scope>NUCLEOTIDE SEQUENCE [LARGE SCALE GENOMIC DNA]</scope>
    <source>
        <strain evidence="2 3">CCMP2467</strain>
    </source>
</reference>
<comment type="caution">
    <text evidence="2">The sequence shown here is derived from an EMBL/GenBank/DDBJ whole genome shotgun (WGS) entry which is preliminary data.</text>
</comment>
<evidence type="ECO:0000313" key="3">
    <source>
        <dbReference type="Proteomes" id="UP000186817"/>
    </source>
</evidence>
<feature type="signal peptide" evidence="1">
    <location>
        <begin position="1"/>
        <end position="32"/>
    </location>
</feature>
<dbReference type="EMBL" id="LSRX01000629">
    <property type="protein sequence ID" value="OLP92272.1"/>
    <property type="molecule type" value="Genomic_DNA"/>
</dbReference>
<proteinExistence type="predicted"/>
<evidence type="ECO:0000313" key="2">
    <source>
        <dbReference type="EMBL" id="OLP92272.1"/>
    </source>
</evidence>
<dbReference type="Proteomes" id="UP000186817">
    <property type="component" value="Unassembled WGS sequence"/>
</dbReference>
<sequence length="103" mass="11732">MDNWACATRTSSRKKHAFTFALLLSRTSWLDCTYESYEYDSRDRDLSLDRRAELAGAVLHELVPHELPSILEDSSEFRHKTISADQVSFGHDTVPLLRFSAAA</sequence>
<evidence type="ECO:0000256" key="1">
    <source>
        <dbReference type="SAM" id="SignalP"/>
    </source>
</evidence>
<gene>
    <name evidence="2" type="ORF">AK812_SmicGene25963</name>
</gene>
<accession>A0A1Q9DAN6</accession>
<keyword evidence="3" id="KW-1185">Reference proteome</keyword>
<feature type="chain" id="PRO_5013067922" evidence="1">
    <location>
        <begin position="33"/>
        <end position="103"/>
    </location>
</feature>